<evidence type="ECO:0000313" key="11">
    <source>
        <dbReference type="EMBL" id="SCL29213.1"/>
    </source>
</evidence>
<dbReference type="SUPFAM" id="SSF50331">
    <property type="entry name" value="MOP-like"/>
    <property type="match status" value="1"/>
</dbReference>
<evidence type="ECO:0000256" key="8">
    <source>
        <dbReference type="ARBA" id="ARBA00023136"/>
    </source>
</evidence>
<dbReference type="RefSeq" id="WP_091342925.1">
    <property type="nucleotide sequence ID" value="NZ_FMHV01000002.1"/>
</dbReference>
<dbReference type="SUPFAM" id="SSF52540">
    <property type="entry name" value="P-loop containing nucleoside triphosphate hydrolases"/>
    <property type="match status" value="1"/>
</dbReference>
<gene>
    <name evidence="11" type="ORF">GA0070624_3840</name>
</gene>
<evidence type="ECO:0000256" key="2">
    <source>
        <dbReference type="ARBA" id="ARBA00022475"/>
    </source>
</evidence>
<dbReference type="InterPro" id="IPR008995">
    <property type="entry name" value="Mo/tungstate-bd_C_term_dom"/>
</dbReference>
<dbReference type="PANTHER" id="PTHR42781">
    <property type="entry name" value="SPERMIDINE/PUTRESCINE IMPORT ATP-BINDING PROTEIN POTA"/>
    <property type="match status" value="1"/>
</dbReference>
<feature type="domain" description="ABC transporter" evidence="10">
    <location>
        <begin position="6"/>
        <end position="236"/>
    </location>
</feature>
<dbReference type="AlphaFoldDB" id="A0A1C6SIF4"/>
<dbReference type="PROSITE" id="PS00211">
    <property type="entry name" value="ABC_TRANSPORTER_1"/>
    <property type="match status" value="1"/>
</dbReference>
<dbReference type="GO" id="GO:0015408">
    <property type="term" value="F:ABC-type ferric iron transporter activity"/>
    <property type="evidence" value="ECO:0007669"/>
    <property type="project" value="InterPro"/>
</dbReference>
<evidence type="ECO:0000259" key="10">
    <source>
        <dbReference type="PROSITE" id="PS50893"/>
    </source>
</evidence>
<keyword evidence="5 11" id="KW-0067">ATP-binding</keyword>
<evidence type="ECO:0000256" key="7">
    <source>
        <dbReference type="ARBA" id="ARBA00023065"/>
    </source>
</evidence>
<keyword evidence="3" id="KW-0410">Iron transport</keyword>
<evidence type="ECO:0000256" key="9">
    <source>
        <dbReference type="ARBA" id="ARBA00066388"/>
    </source>
</evidence>
<name>A0A1C6SIF4_9ACTN</name>
<dbReference type="InterPro" id="IPR027417">
    <property type="entry name" value="P-loop_NTPase"/>
</dbReference>
<dbReference type="PROSITE" id="PS50893">
    <property type="entry name" value="ABC_TRANSPORTER_2"/>
    <property type="match status" value="1"/>
</dbReference>
<sequence length="371" mass="38270">MTESMLTVAGVAKSYGPVAALAGVDLDVAAGDLLAVLGPSGCGKTTLLRCVAGFERVDRGVITVAGRQVAGDRGHLPPHRRRVAVVPQDGALFPHLSVADNIGYGLDRAARRGGRVEEVLSLVGLAGYGGRMPHQLSGGQQQRVAVARALAPRPPLVLLDEPFSALDAQLRAELRADVRQALRVDGATAVLVTHDQGEALSMADAVAVMDAGRIAQCGPPAEVYRDPATPWVARFVGDAVLLPATVDDDVAVTPLGRLPLRGPAAGGAVTVLIRPEQLRLAPNGGSVATVVRQDFHGHDSLTTLRLADGTLLTARTLGEGAGLSAGAQVAVTVRGPVRAYAASHPNDLRQAEAAGDRCIDGGESPTVSKVY</sequence>
<keyword evidence="2" id="KW-1003">Cell membrane</keyword>
<accession>A0A1C6SIF4</accession>
<dbReference type="Gene3D" id="2.40.50.450">
    <property type="match status" value="1"/>
</dbReference>
<protein>
    <recommendedName>
        <fullName evidence="9">ABC-type quaternary amine transporter</fullName>
        <ecNumber evidence="9">7.6.2.9</ecNumber>
    </recommendedName>
</protein>
<dbReference type="Gene3D" id="3.40.50.300">
    <property type="entry name" value="P-loop containing nucleotide triphosphate hydrolases"/>
    <property type="match status" value="1"/>
</dbReference>
<evidence type="ECO:0000313" key="12">
    <source>
        <dbReference type="Proteomes" id="UP000199413"/>
    </source>
</evidence>
<dbReference type="InterPro" id="IPR003439">
    <property type="entry name" value="ABC_transporter-like_ATP-bd"/>
</dbReference>
<evidence type="ECO:0000256" key="5">
    <source>
        <dbReference type="ARBA" id="ARBA00022840"/>
    </source>
</evidence>
<dbReference type="GO" id="GO:0015418">
    <property type="term" value="F:ABC-type quaternary ammonium compound transporting activity"/>
    <property type="evidence" value="ECO:0007669"/>
    <property type="project" value="UniProtKB-EC"/>
</dbReference>
<keyword evidence="1" id="KW-0813">Transport</keyword>
<dbReference type="InterPro" id="IPR013611">
    <property type="entry name" value="Transp-assoc_OB_typ2"/>
</dbReference>
<dbReference type="SMART" id="SM00382">
    <property type="entry name" value="AAA"/>
    <property type="match status" value="1"/>
</dbReference>
<evidence type="ECO:0000256" key="4">
    <source>
        <dbReference type="ARBA" id="ARBA00022741"/>
    </source>
</evidence>
<dbReference type="GO" id="GO:0043190">
    <property type="term" value="C:ATP-binding cassette (ABC) transporter complex"/>
    <property type="evidence" value="ECO:0007669"/>
    <property type="project" value="InterPro"/>
</dbReference>
<keyword evidence="6" id="KW-0408">Iron</keyword>
<dbReference type="EC" id="7.6.2.9" evidence="9"/>
<dbReference type="InterPro" id="IPR003593">
    <property type="entry name" value="AAA+_ATPase"/>
</dbReference>
<keyword evidence="7" id="KW-0406">Ion transport</keyword>
<keyword evidence="12" id="KW-1185">Reference proteome</keyword>
<keyword evidence="4" id="KW-0547">Nucleotide-binding</keyword>
<dbReference type="Proteomes" id="UP000199413">
    <property type="component" value="Unassembled WGS sequence"/>
</dbReference>
<dbReference type="EMBL" id="FMHV01000002">
    <property type="protein sequence ID" value="SCL29213.1"/>
    <property type="molecule type" value="Genomic_DNA"/>
</dbReference>
<dbReference type="PANTHER" id="PTHR42781:SF4">
    <property type="entry name" value="SPERMIDINE_PUTRESCINE IMPORT ATP-BINDING PROTEIN POTA"/>
    <property type="match status" value="1"/>
</dbReference>
<dbReference type="FunFam" id="3.40.50.300:FF:000425">
    <property type="entry name" value="Probable ABC transporter, ATP-binding subunit"/>
    <property type="match status" value="1"/>
</dbReference>
<dbReference type="Pfam" id="PF08402">
    <property type="entry name" value="TOBE_2"/>
    <property type="match status" value="1"/>
</dbReference>
<dbReference type="InterPro" id="IPR017871">
    <property type="entry name" value="ABC_transporter-like_CS"/>
</dbReference>
<dbReference type="GO" id="GO:0016887">
    <property type="term" value="F:ATP hydrolysis activity"/>
    <property type="evidence" value="ECO:0007669"/>
    <property type="project" value="InterPro"/>
</dbReference>
<evidence type="ECO:0000256" key="6">
    <source>
        <dbReference type="ARBA" id="ARBA00023004"/>
    </source>
</evidence>
<dbReference type="InterPro" id="IPR050093">
    <property type="entry name" value="ABC_SmlMolc_Importer"/>
</dbReference>
<dbReference type="Pfam" id="PF00005">
    <property type="entry name" value="ABC_tran"/>
    <property type="match status" value="1"/>
</dbReference>
<evidence type="ECO:0000256" key="3">
    <source>
        <dbReference type="ARBA" id="ARBA00022496"/>
    </source>
</evidence>
<reference evidence="12" key="1">
    <citation type="submission" date="2016-06" db="EMBL/GenBank/DDBJ databases">
        <authorList>
            <person name="Varghese N."/>
            <person name="Submissions Spin"/>
        </authorList>
    </citation>
    <scope>NUCLEOTIDE SEQUENCE [LARGE SCALE GENOMIC DNA]</scope>
    <source>
        <strain evidence="12">DSM 45431</strain>
    </source>
</reference>
<dbReference type="OrthoDB" id="3180400at2"/>
<dbReference type="InterPro" id="IPR015853">
    <property type="entry name" value="ABC_transpr_FbpC"/>
</dbReference>
<dbReference type="GO" id="GO:0005524">
    <property type="term" value="F:ATP binding"/>
    <property type="evidence" value="ECO:0007669"/>
    <property type="project" value="UniProtKB-KW"/>
</dbReference>
<organism evidence="11 12">
    <name type="scientific">Micromonospora rhizosphaerae</name>
    <dbReference type="NCBI Taxonomy" id="568872"/>
    <lineage>
        <taxon>Bacteria</taxon>
        <taxon>Bacillati</taxon>
        <taxon>Actinomycetota</taxon>
        <taxon>Actinomycetes</taxon>
        <taxon>Micromonosporales</taxon>
        <taxon>Micromonosporaceae</taxon>
        <taxon>Micromonospora</taxon>
    </lineage>
</organism>
<dbReference type="CDD" id="cd03259">
    <property type="entry name" value="ABC_Carb_Solutes_like"/>
    <property type="match status" value="1"/>
</dbReference>
<evidence type="ECO:0000256" key="1">
    <source>
        <dbReference type="ARBA" id="ARBA00022448"/>
    </source>
</evidence>
<dbReference type="STRING" id="568872.GA0070624_3840"/>
<keyword evidence="8" id="KW-0472">Membrane</keyword>
<proteinExistence type="predicted"/>